<organism evidence="2 3">
    <name type="scientific">Porphyromonas somerae</name>
    <dbReference type="NCBI Taxonomy" id="322095"/>
    <lineage>
        <taxon>Bacteria</taxon>
        <taxon>Pseudomonadati</taxon>
        <taxon>Bacteroidota</taxon>
        <taxon>Bacteroidia</taxon>
        <taxon>Bacteroidales</taxon>
        <taxon>Porphyromonadaceae</taxon>
        <taxon>Porphyromonas</taxon>
    </lineage>
</organism>
<evidence type="ECO:0000256" key="1">
    <source>
        <dbReference type="SAM" id="Phobius"/>
    </source>
</evidence>
<dbReference type="EMBL" id="LSDK01000096">
    <property type="protein sequence ID" value="KXB75170.1"/>
    <property type="molecule type" value="Genomic_DNA"/>
</dbReference>
<evidence type="ECO:0000313" key="2">
    <source>
        <dbReference type="EMBL" id="KXB75170.1"/>
    </source>
</evidence>
<protein>
    <submittedName>
        <fullName evidence="2">Uncharacterized protein</fullName>
    </submittedName>
</protein>
<dbReference type="RefSeq" id="WP_060935670.1">
    <property type="nucleotide sequence ID" value="NZ_KQ960453.1"/>
</dbReference>
<name>A0A134B5F2_9PORP</name>
<proteinExistence type="predicted"/>
<gene>
    <name evidence="2" type="ORF">HMPREF3185_01473</name>
</gene>
<keyword evidence="1" id="KW-0472">Membrane</keyword>
<dbReference type="Proteomes" id="UP000070224">
    <property type="component" value="Unassembled WGS sequence"/>
</dbReference>
<keyword evidence="1" id="KW-0812">Transmembrane</keyword>
<keyword evidence="3" id="KW-1185">Reference proteome</keyword>
<dbReference type="AlphaFoldDB" id="A0A134B5F2"/>
<keyword evidence="1" id="KW-1133">Transmembrane helix</keyword>
<dbReference type="STRING" id="322095.HMPREF3185_01473"/>
<accession>A0A134B5F2</accession>
<dbReference type="PATRIC" id="fig|322095.3.peg.1452"/>
<reference evidence="3" key="1">
    <citation type="submission" date="2016-01" db="EMBL/GenBank/DDBJ databases">
        <authorList>
            <person name="Mitreva M."/>
            <person name="Pepin K.H."/>
            <person name="Mihindukulasuriya K.A."/>
            <person name="Fulton R."/>
            <person name="Fronick C."/>
            <person name="O'Laughlin M."/>
            <person name="Miner T."/>
            <person name="Herter B."/>
            <person name="Rosa B.A."/>
            <person name="Cordes M."/>
            <person name="Tomlinson C."/>
            <person name="Wollam A."/>
            <person name="Palsikar V.B."/>
            <person name="Mardis E.R."/>
            <person name="Wilson R.K."/>
        </authorList>
    </citation>
    <scope>NUCLEOTIDE SEQUENCE [LARGE SCALE GENOMIC DNA]</scope>
    <source>
        <strain evidence="3">KA00683</strain>
    </source>
</reference>
<feature type="transmembrane region" description="Helical" evidence="1">
    <location>
        <begin position="12"/>
        <end position="31"/>
    </location>
</feature>
<evidence type="ECO:0000313" key="3">
    <source>
        <dbReference type="Proteomes" id="UP000070224"/>
    </source>
</evidence>
<sequence length="65" mass="6994">MQPNKSKATLQLVIATLLSLFGILLLGAAFVTAPPGEIHSSVLIAYGEVMTFAGALFGIDYHYRR</sequence>
<dbReference type="OrthoDB" id="1095974at2"/>
<comment type="caution">
    <text evidence="2">The sequence shown here is derived from an EMBL/GenBank/DDBJ whole genome shotgun (WGS) entry which is preliminary data.</text>
</comment>
<feature type="transmembrane region" description="Helical" evidence="1">
    <location>
        <begin position="43"/>
        <end position="63"/>
    </location>
</feature>